<feature type="transmembrane region" description="Helical" evidence="8">
    <location>
        <begin position="94"/>
        <end position="112"/>
    </location>
</feature>
<keyword evidence="7 8" id="KW-0472">Membrane</keyword>
<keyword evidence="3" id="KW-0813">Transport</keyword>
<evidence type="ECO:0000313" key="9">
    <source>
        <dbReference type="EMBL" id="MEO9246839.1"/>
    </source>
</evidence>
<organism evidence="9 10">
    <name type="scientific">Citricoccus nitrophenolicus</name>
    <dbReference type="NCBI Taxonomy" id="863575"/>
    <lineage>
        <taxon>Bacteria</taxon>
        <taxon>Bacillati</taxon>
        <taxon>Actinomycetota</taxon>
        <taxon>Actinomycetes</taxon>
        <taxon>Micrococcales</taxon>
        <taxon>Micrococcaceae</taxon>
        <taxon>Citricoccus</taxon>
    </lineage>
</organism>
<feature type="transmembrane region" description="Helical" evidence="8">
    <location>
        <begin position="237"/>
        <end position="259"/>
    </location>
</feature>
<evidence type="ECO:0000256" key="6">
    <source>
        <dbReference type="ARBA" id="ARBA00022989"/>
    </source>
</evidence>
<evidence type="ECO:0000256" key="2">
    <source>
        <dbReference type="ARBA" id="ARBA00007935"/>
    </source>
</evidence>
<keyword evidence="6 8" id="KW-1133">Transmembrane helix</keyword>
<dbReference type="RefSeq" id="WP_347919162.1">
    <property type="nucleotide sequence ID" value="NZ_JBDXMX010000002.1"/>
</dbReference>
<feature type="transmembrane region" description="Helical" evidence="8">
    <location>
        <begin position="39"/>
        <end position="60"/>
    </location>
</feature>
<evidence type="ECO:0000256" key="8">
    <source>
        <dbReference type="SAM" id="Phobius"/>
    </source>
</evidence>
<accession>A0ABV0IF93</accession>
<comment type="subcellular location">
    <subcellularLocation>
        <location evidence="1">Cell membrane</location>
        <topology evidence="1">Multi-pass membrane protein</topology>
    </subcellularLocation>
</comment>
<sequence length="373" mass="36430">MSAPVLHATSPAAPRPPAEASPAAVAAVRSLHSGARRRLLTATIGLAVVLVLAMGVRVLLGNYTVTIPDFFAILGGERIPGASFIVQQEKLPRAVAGALAGAAFGAAGALFRRTLRNPLASPDIIGVTQGAAVAAVAVLALGGVRGMGMAVAALVGGVAAIAIVLAFSLAGRASGGAGRGGLAGALGGATFIVAGIAVASLCQAILSGTMLALNQHDLQAAAVWTAGSLNAVTWERITLLAVLMLVLVPLGGILHARLAPADLGGELAHGVGSRPGRTGLGALVVGALLAAAATAATGPLAFVALLSTPLARGLTGGRPSLPVAALCGAVIVVVADFVASEAFGGTRLPTGVLTGAAGAPLMLWLLIRTGRKA</sequence>
<evidence type="ECO:0000256" key="3">
    <source>
        <dbReference type="ARBA" id="ARBA00022448"/>
    </source>
</evidence>
<protein>
    <submittedName>
        <fullName evidence="9">Iron chelate uptake ABC transporter family permease subunit</fullName>
    </submittedName>
</protein>
<feature type="transmembrane region" description="Helical" evidence="8">
    <location>
        <begin position="150"/>
        <end position="170"/>
    </location>
</feature>
<dbReference type="PANTHER" id="PTHR30472:SF24">
    <property type="entry name" value="FERRIC ENTEROBACTIN TRANSPORT SYSTEM PERMEASE PROTEIN FEPG"/>
    <property type="match status" value="1"/>
</dbReference>
<comment type="caution">
    <text evidence="9">The sequence shown here is derived from an EMBL/GenBank/DDBJ whole genome shotgun (WGS) entry which is preliminary data.</text>
</comment>
<feature type="transmembrane region" description="Helical" evidence="8">
    <location>
        <begin position="280"/>
        <end position="307"/>
    </location>
</feature>
<name>A0ABV0IF93_9MICC</name>
<gene>
    <name evidence="9" type="ORF">ABDK96_04020</name>
</gene>
<comment type="similarity">
    <text evidence="2">Belongs to the binding-protein-dependent transport system permease family. FecCD subfamily.</text>
</comment>
<dbReference type="InterPro" id="IPR000522">
    <property type="entry name" value="ABC_transptr_permease_BtuC"/>
</dbReference>
<keyword evidence="5 8" id="KW-0812">Transmembrane</keyword>
<dbReference type="InterPro" id="IPR037294">
    <property type="entry name" value="ABC_BtuC-like"/>
</dbReference>
<dbReference type="Pfam" id="PF01032">
    <property type="entry name" value="FecCD"/>
    <property type="match status" value="1"/>
</dbReference>
<keyword evidence="10" id="KW-1185">Reference proteome</keyword>
<dbReference type="SUPFAM" id="SSF81345">
    <property type="entry name" value="ABC transporter involved in vitamin B12 uptake, BtuC"/>
    <property type="match status" value="1"/>
</dbReference>
<dbReference type="PANTHER" id="PTHR30472">
    <property type="entry name" value="FERRIC ENTEROBACTIN TRANSPORT SYSTEM PERMEASE PROTEIN"/>
    <property type="match status" value="1"/>
</dbReference>
<proteinExistence type="inferred from homology"/>
<feature type="transmembrane region" description="Helical" evidence="8">
    <location>
        <begin position="182"/>
        <end position="206"/>
    </location>
</feature>
<reference evidence="9 10" key="1">
    <citation type="submission" date="2024-05" db="EMBL/GenBank/DDBJ databases">
        <authorList>
            <person name="Yi C."/>
        </authorList>
    </citation>
    <scope>NUCLEOTIDE SEQUENCE [LARGE SCALE GENOMIC DNA]</scope>
    <source>
        <strain evidence="9 10">XS13</strain>
    </source>
</reference>
<evidence type="ECO:0000256" key="4">
    <source>
        <dbReference type="ARBA" id="ARBA00022475"/>
    </source>
</evidence>
<feature type="transmembrane region" description="Helical" evidence="8">
    <location>
        <begin position="124"/>
        <end position="144"/>
    </location>
</feature>
<keyword evidence="4" id="KW-1003">Cell membrane</keyword>
<feature type="transmembrane region" description="Helical" evidence="8">
    <location>
        <begin position="350"/>
        <end position="367"/>
    </location>
</feature>
<evidence type="ECO:0000256" key="5">
    <source>
        <dbReference type="ARBA" id="ARBA00022692"/>
    </source>
</evidence>
<dbReference type="Gene3D" id="1.10.3470.10">
    <property type="entry name" value="ABC transporter involved in vitamin B12 uptake, BtuC"/>
    <property type="match status" value="1"/>
</dbReference>
<evidence type="ECO:0000313" key="10">
    <source>
        <dbReference type="Proteomes" id="UP001484097"/>
    </source>
</evidence>
<dbReference type="Proteomes" id="UP001484097">
    <property type="component" value="Unassembled WGS sequence"/>
</dbReference>
<dbReference type="EMBL" id="JBDXMX010000002">
    <property type="protein sequence ID" value="MEO9246839.1"/>
    <property type="molecule type" value="Genomic_DNA"/>
</dbReference>
<feature type="transmembrane region" description="Helical" evidence="8">
    <location>
        <begin position="319"/>
        <end position="338"/>
    </location>
</feature>
<evidence type="ECO:0000256" key="1">
    <source>
        <dbReference type="ARBA" id="ARBA00004651"/>
    </source>
</evidence>
<evidence type="ECO:0000256" key="7">
    <source>
        <dbReference type="ARBA" id="ARBA00023136"/>
    </source>
</evidence>